<dbReference type="RefSeq" id="WP_189990928.1">
    <property type="nucleotide sequence ID" value="NZ_BMZS01000006.1"/>
</dbReference>
<evidence type="ECO:0000313" key="4">
    <source>
        <dbReference type="Proteomes" id="UP000630353"/>
    </source>
</evidence>
<keyword evidence="4" id="KW-1185">Reference proteome</keyword>
<feature type="transmembrane region" description="Helical" evidence="1">
    <location>
        <begin position="36"/>
        <end position="54"/>
    </location>
</feature>
<organism evidence="3 4">
    <name type="scientific">Thalassobaculum fulvum</name>
    <dbReference type="NCBI Taxonomy" id="1633335"/>
    <lineage>
        <taxon>Bacteria</taxon>
        <taxon>Pseudomonadati</taxon>
        <taxon>Pseudomonadota</taxon>
        <taxon>Alphaproteobacteria</taxon>
        <taxon>Rhodospirillales</taxon>
        <taxon>Thalassobaculaceae</taxon>
        <taxon>Thalassobaculum</taxon>
    </lineage>
</organism>
<name>A0A918XTC1_9PROT</name>
<dbReference type="EMBL" id="BMZS01000006">
    <property type="protein sequence ID" value="GHD53274.1"/>
    <property type="molecule type" value="Genomic_DNA"/>
</dbReference>
<dbReference type="Proteomes" id="UP000630353">
    <property type="component" value="Unassembled WGS sequence"/>
</dbReference>
<accession>A0A918XTC1</accession>
<evidence type="ECO:0000313" key="3">
    <source>
        <dbReference type="EMBL" id="GHD53274.1"/>
    </source>
</evidence>
<keyword evidence="1" id="KW-1133">Transmembrane helix</keyword>
<feature type="transmembrane region" description="Helical" evidence="1">
    <location>
        <begin position="114"/>
        <end position="135"/>
    </location>
</feature>
<feature type="transmembrane region" description="Helical" evidence="1">
    <location>
        <begin position="90"/>
        <end position="107"/>
    </location>
</feature>
<protein>
    <submittedName>
        <fullName evidence="3">Membrane protein</fullName>
    </submittedName>
</protein>
<reference evidence="3" key="1">
    <citation type="journal article" date="2014" name="Int. J. Syst. Evol. Microbiol.">
        <title>Complete genome sequence of Corynebacterium casei LMG S-19264T (=DSM 44701T), isolated from a smear-ripened cheese.</title>
        <authorList>
            <consortium name="US DOE Joint Genome Institute (JGI-PGF)"/>
            <person name="Walter F."/>
            <person name="Albersmeier A."/>
            <person name="Kalinowski J."/>
            <person name="Ruckert C."/>
        </authorList>
    </citation>
    <scope>NUCLEOTIDE SEQUENCE</scope>
    <source>
        <strain evidence="3">KCTC 42651</strain>
    </source>
</reference>
<feature type="transmembrane region" description="Helical" evidence="1">
    <location>
        <begin position="66"/>
        <end position="84"/>
    </location>
</feature>
<dbReference type="InterPro" id="IPR009936">
    <property type="entry name" value="DUF1468"/>
</dbReference>
<keyword evidence="1" id="KW-0812">Transmembrane</keyword>
<gene>
    <name evidence="3" type="ORF">GCM10017083_29760</name>
</gene>
<comment type="caution">
    <text evidence="3">The sequence shown here is derived from an EMBL/GenBank/DDBJ whole genome shotgun (WGS) entry which is preliminary data.</text>
</comment>
<feature type="domain" description="DUF1468" evidence="2">
    <location>
        <begin position="5"/>
        <end position="136"/>
    </location>
</feature>
<proteinExistence type="predicted"/>
<evidence type="ECO:0000259" key="2">
    <source>
        <dbReference type="Pfam" id="PF07331"/>
    </source>
</evidence>
<reference evidence="3" key="2">
    <citation type="submission" date="2020-09" db="EMBL/GenBank/DDBJ databases">
        <authorList>
            <person name="Sun Q."/>
            <person name="Kim S."/>
        </authorList>
    </citation>
    <scope>NUCLEOTIDE SEQUENCE</scope>
    <source>
        <strain evidence="3">KCTC 42651</strain>
    </source>
</reference>
<dbReference type="AlphaFoldDB" id="A0A918XTC1"/>
<evidence type="ECO:0000256" key="1">
    <source>
        <dbReference type="SAM" id="Phobius"/>
    </source>
</evidence>
<keyword evidence="1" id="KW-0472">Membrane</keyword>
<sequence length="142" mass="15223">MSDRLTGLLIAALAIWYGWTANNFEEGFGDPVGPSAFPKLLAVPMGLFALYLVIRPDADPDWPRGNPLIRQGVMLAALVVYPLILEPLGFPLATALAIFIMAVLLRGTRRAAGVAAVAISLGLFVTFDQILGLHLPMLPSLQ</sequence>
<dbReference type="Pfam" id="PF07331">
    <property type="entry name" value="TctB"/>
    <property type="match status" value="1"/>
</dbReference>